<sequence length="500" mass="56466">MLTYAVVLYYFSLYNSSKAAPLSASSNLVGAFAAAGASLRGTTSVGTTSCPRTRLEIIWACLATILAASWVSVHPNMPNPSDSAFKKTVRRMELMFWAIASPELIIYWAMRQWYGVKKMQREFPAVLCYEDEEPVSGPLTEEDFARRNCFKWTNTHGFFLQMGGFVLYQEGIAHQVLGWHTLLEYYSQGRINLCRITEQSINDHSKADGFGKGIALVQTLWFIIQCVARFSDERLVLTELELLTAALAVLSLIMYLLWWYKPFKAETPVSITLLEPNSWHPAEAPVTQNTQDQGILKAPKKTLSLPKLVRKVFISAPYAVGKRMLDRILDLVTEHGVRVPTGPGDPLDHRNARSTMKAPTFYSLSARSPLVDLKMMCACFSAAALFGAIHCVGWSEKIRFPSYAASLLWRISSAYITGSTPVWIFLVVFDYATRVSQPGTLLHRVYYVVWRGFYVTSFLTIPFYFMARVTLLFLSFLQLRNLPQGALDNVEWAHVIPFIH</sequence>
<comment type="caution">
    <text evidence="2">The sequence shown here is derived from an EMBL/GenBank/DDBJ whole genome shotgun (WGS) entry which is preliminary data.</text>
</comment>
<gene>
    <name evidence="2" type="ORF">D9613_006714</name>
</gene>
<feature type="transmembrane region" description="Helical" evidence="1">
    <location>
        <begin position="373"/>
        <end position="395"/>
    </location>
</feature>
<organism evidence="2 3">
    <name type="scientific">Agrocybe pediades</name>
    <dbReference type="NCBI Taxonomy" id="84607"/>
    <lineage>
        <taxon>Eukaryota</taxon>
        <taxon>Fungi</taxon>
        <taxon>Dikarya</taxon>
        <taxon>Basidiomycota</taxon>
        <taxon>Agaricomycotina</taxon>
        <taxon>Agaricomycetes</taxon>
        <taxon>Agaricomycetidae</taxon>
        <taxon>Agaricales</taxon>
        <taxon>Agaricineae</taxon>
        <taxon>Strophariaceae</taxon>
        <taxon>Agrocybe</taxon>
    </lineage>
</organism>
<feature type="transmembrane region" description="Helical" evidence="1">
    <location>
        <begin position="94"/>
        <end position="110"/>
    </location>
</feature>
<feature type="transmembrane region" description="Helical" evidence="1">
    <location>
        <begin position="407"/>
        <end position="432"/>
    </location>
</feature>
<evidence type="ECO:0000313" key="2">
    <source>
        <dbReference type="EMBL" id="KAF4610988.1"/>
    </source>
</evidence>
<dbReference type="EMBL" id="JAACJL010000058">
    <property type="protein sequence ID" value="KAF4610988.1"/>
    <property type="molecule type" value="Genomic_DNA"/>
</dbReference>
<dbReference type="PANTHER" id="PTHR35043:SF7">
    <property type="entry name" value="TRANSCRIPTION FACTOR DOMAIN-CONTAINING PROTEIN"/>
    <property type="match status" value="1"/>
</dbReference>
<reference evidence="2 3" key="1">
    <citation type="submission" date="2019-12" db="EMBL/GenBank/DDBJ databases">
        <authorList>
            <person name="Floudas D."/>
            <person name="Bentzer J."/>
            <person name="Ahren D."/>
            <person name="Johansson T."/>
            <person name="Persson P."/>
            <person name="Tunlid A."/>
        </authorList>
    </citation>
    <scope>NUCLEOTIDE SEQUENCE [LARGE SCALE GENOMIC DNA]</scope>
    <source>
        <strain evidence="2 3">CBS 102.39</strain>
    </source>
</reference>
<proteinExistence type="predicted"/>
<dbReference type="PANTHER" id="PTHR35043">
    <property type="entry name" value="TRANSCRIPTION FACTOR DOMAIN-CONTAINING PROTEIN"/>
    <property type="match status" value="1"/>
</dbReference>
<evidence type="ECO:0000256" key="1">
    <source>
        <dbReference type="SAM" id="Phobius"/>
    </source>
</evidence>
<keyword evidence="1" id="KW-0812">Transmembrane</keyword>
<accession>A0A8H4QHD1</accession>
<feature type="transmembrane region" description="Helical" evidence="1">
    <location>
        <begin position="240"/>
        <end position="260"/>
    </location>
</feature>
<keyword evidence="3" id="KW-1185">Reference proteome</keyword>
<name>A0A8H4QHD1_9AGAR</name>
<feature type="transmembrane region" description="Helical" evidence="1">
    <location>
        <begin position="20"/>
        <end position="37"/>
    </location>
</feature>
<protein>
    <submittedName>
        <fullName evidence="2">Uncharacterized protein</fullName>
    </submittedName>
</protein>
<feature type="transmembrane region" description="Helical" evidence="1">
    <location>
        <begin position="452"/>
        <end position="474"/>
    </location>
</feature>
<dbReference type="AlphaFoldDB" id="A0A8H4QHD1"/>
<keyword evidence="1" id="KW-1133">Transmembrane helix</keyword>
<feature type="transmembrane region" description="Helical" evidence="1">
    <location>
        <begin position="57"/>
        <end position="74"/>
    </location>
</feature>
<dbReference type="Proteomes" id="UP000521872">
    <property type="component" value="Unassembled WGS sequence"/>
</dbReference>
<keyword evidence="1" id="KW-0472">Membrane</keyword>
<evidence type="ECO:0000313" key="3">
    <source>
        <dbReference type="Proteomes" id="UP000521872"/>
    </source>
</evidence>